<proteinExistence type="predicted"/>
<name>A0A927WM94_SELRU</name>
<evidence type="ECO:0000313" key="2">
    <source>
        <dbReference type="Proteomes" id="UP000761380"/>
    </source>
</evidence>
<accession>A0A927WM94</accession>
<gene>
    <name evidence="1" type="ORF">E7201_02805</name>
</gene>
<dbReference type="AlphaFoldDB" id="A0A927WM94"/>
<reference evidence="1" key="1">
    <citation type="submission" date="2019-04" db="EMBL/GenBank/DDBJ databases">
        <title>Evolution of Biomass-Degrading Anaerobic Consortia Revealed by Metagenomics.</title>
        <authorList>
            <person name="Peng X."/>
        </authorList>
    </citation>
    <scope>NUCLEOTIDE SEQUENCE</scope>
    <source>
        <strain evidence="1">SIG240</strain>
    </source>
</reference>
<dbReference type="EMBL" id="SVBY01000012">
    <property type="protein sequence ID" value="MBE6092099.1"/>
    <property type="molecule type" value="Genomic_DNA"/>
</dbReference>
<protein>
    <submittedName>
        <fullName evidence="1">Uncharacterized protein</fullName>
    </submittedName>
</protein>
<organism evidence="1 2">
    <name type="scientific">Selenomonas ruminantium</name>
    <dbReference type="NCBI Taxonomy" id="971"/>
    <lineage>
        <taxon>Bacteria</taxon>
        <taxon>Bacillati</taxon>
        <taxon>Bacillota</taxon>
        <taxon>Negativicutes</taxon>
        <taxon>Selenomonadales</taxon>
        <taxon>Selenomonadaceae</taxon>
        <taxon>Selenomonas</taxon>
    </lineage>
</organism>
<sequence length="84" mass="9662">MNIQMNFDADCLEFILKNNLLEKIRPYLSLGEVLEWMADHPEVLACKKDEHLYTGAEGGGVVLRLHREEDTFTVTVTVYDVSIY</sequence>
<comment type="caution">
    <text evidence="1">The sequence shown here is derived from an EMBL/GenBank/DDBJ whole genome shotgun (WGS) entry which is preliminary data.</text>
</comment>
<evidence type="ECO:0000313" key="1">
    <source>
        <dbReference type="EMBL" id="MBE6092099.1"/>
    </source>
</evidence>
<dbReference type="Proteomes" id="UP000761380">
    <property type="component" value="Unassembled WGS sequence"/>
</dbReference>